<evidence type="ECO:0000313" key="12">
    <source>
        <dbReference type="Proteomes" id="UP000008493"/>
    </source>
</evidence>
<evidence type="ECO:0000256" key="10">
    <source>
        <dbReference type="ARBA" id="ARBA00023172"/>
    </source>
</evidence>
<keyword evidence="2" id="KW-0540">Nuclease</keyword>
<gene>
    <name evidence="11" type="ORF">AGABI1DRAFT_134888</name>
</gene>
<evidence type="ECO:0000256" key="9">
    <source>
        <dbReference type="ARBA" id="ARBA00022932"/>
    </source>
</evidence>
<evidence type="ECO:0000256" key="5">
    <source>
        <dbReference type="ARBA" id="ARBA00022801"/>
    </source>
</evidence>
<dbReference type="GeneID" id="18828408"/>
<keyword evidence="10" id="KW-0233">DNA recombination</keyword>
<keyword evidence="5" id="KW-0378">Hydrolase</keyword>
<dbReference type="eggNOG" id="KOG0017">
    <property type="taxonomic scope" value="Eukaryota"/>
</dbReference>
<keyword evidence="3" id="KW-0479">Metal-binding</keyword>
<keyword evidence="8" id="KW-0695">RNA-directed DNA polymerase</keyword>
<sequence length="92" mass="10226">MPTQPNGRQRITAMLSESRLPASFWGECISSMVHVWNMLPTASLSGTTPFQAFYKRKPDVSHLRVWGCTSYVHAIRLATKAGNSTTQSQSEP</sequence>
<protein>
    <recommendedName>
        <fullName evidence="13">Integrase catalytic domain-containing protein</fullName>
    </recommendedName>
</protein>
<dbReference type="OMA" id="CYKHILE"/>
<dbReference type="Proteomes" id="UP000008493">
    <property type="component" value="Unassembled WGS sequence"/>
</dbReference>
<evidence type="ECO:0000256" key="4">
    <source>
        <dbReference type="ARBA" id="ARBA00022759"/>
    </source>
</evidence>
<dbReference type="GO" id="GO:0015074">
    <property type="term" value="P:DNA integration"/>
    <property type="evidence" value="ECO:0007669"/>
    <property type="project" value="UniProtKB-KW"/>
</dbReference>
<dbReference type="OrthoDB" id="3243429at2759"/>
<dbReference type="GO" id="GO:0003676">
    <property type="term" value="F:nucleic acid binding"/>
    <property type="evidence" value="ECO:0007669"/>
    <property type="project" value="InterPro"/>
</dbReference>
<evidence type="ECO:0000256" key="3">
    <source>
        <dbReference type="ARBA" id="ARBA00022723"/>
    </source>
</evidence>
<dbReference type="GO" id="GO:0003964">
    <property type="term" value="F:RNA-directed DNA polymerase activity"/>
    <property type="evidence" value="ECO:0007669"/>
    <property type="project" value="UniProtKB-KW"/>
</dbReference>
<evidence type="ECO:0008006" key="13">
    <source>
        <dbReference type="Google" id="ProtNLM"/>
    </source>
</evidence>
<evidence type="ECO:0000256" key="1">
    <source>
        <dbReference type="ARBA" id="ARBA00022695"/>
    </source>
</evidence>
<organism evidence="11 12">
    <name type="scientific">Agaricus bisporus var. burnettii (strain JB137-S8 / ATCC MYA-4627 / FGSC 10392)</name>
    <name type="common">White button mushroom</name>
    <dbReference type="NCBI Taxonomy" id="597362"/>
    <lineage>
        <taxon>Eukaryota</taxon>
        <taxon>Fungi</taxon>
        <taxon>Dikarya</taxon>
        <taxon>Basidiomycota</taxon>
        <taxon>Agaricomycotina</taxon>
        <taxon>Agaricomycetes</taxon>
        <taxon>Agaricomycetidae</taxon>
        <taxon>Agaricales</taxon>
        <taxon>Agaricineae</taxon>
        <taxon>Agaricaceae</taxon>
        <taxon>Agaricus</taxon>
    </lineage>
</organism>
<dbReference type="InParanoid" id="K5XG63"/>
<keyword evidence="6" id="KW-0460">Magnesium</keyword>
<dbReference type="AlphaFoldDB" id="K5XG63"/>
<proteinExistence type="predicted"/>
<dbReference type="EMBL" id="JH972842">
    <property type="protein sequence ID" value="EKM73380.1"/>
    <property type="molecule type" value="Genomic_DNA"/>
</dbReference>
<dbReference type="GO" id="GO:0016787">
    <property type="term" value="F:hydrolase activity"/>
    <property type="evidence" value="ECO:0007669"/>
    <property type="project" value="UniProtKB-KW"/>
</dbReference>
<dbReference type="HOGENOM" id="CLU_187023_0_0_1"/>
<evidence type="ECO:0000256" key="8">
    <source>
        <dbReference type="ARBA" id="ARBA00022918"/>
    </source>
</evidence>
<keyword evidence="1" id="KW-0548">Nucleotidyltransferase</keyword>
<accession>K5XG63</accession>
<dbReference type="InterPro" id="IPR039537">
    <property type="entry name" value="Retrotran_Ty1/copia-like"/>
</dbReference>
<dbReference type="InterPro" id="IPR036397">
    <property type="entry name" value="RNaseH_sf"/>
</dbReference>
<dbReference type="PANTHER" id="PTHR42648:SF11">
    <property type="entry name" value="TRANSPOSON TY4-P GAG-POL POLYPROTEIN"/>
    <property type="match status" value="1"/>
</dbReference>
<dbReference type="PANTHER" id="PTHR42648">
    <property type="entry name" value="TRANSPOSASE, PUTATIVE-RELATED"/>
    <property type="match status" value="1"/>
</dbReference>
<dbReference type="InterPro" id="IPR012337">
    <property type="entry name" value="RNaseH-like_sf"/>
</dbReference>
<name>K5XG63_AGABU</name>
<evidence type="ECO:0000313" key="11">
    <source>
        <dbReference type="EMBL" id="EKM73380.1"/>
    </source>
</evidence>
<evidence type="ECO:0000256" key="7">
    <source>
        <dbReference type="ARBA" id="ARBA00022908"/>
    </source>
</evidence>
<keyword evidence="12" id="KW-1185">Reference proteome</keyword>
<dbReference type="STRING" id="597362.K5XG63"/>
<dbReference type="GO" id="GO:0003887">
    <property type="term" value="F:DNA-directed DNA polymerase activity"/>
    <property type="evidence" value="ECO:0007669"/>
    <property type="project" value="UniProtKB-KW"/>
</dbReference>
<dbReference type="RefSeq" id="XP_007335981.1">
    <property type="nucleotide sequence ID" value="XM_007335919.1"/>
</dbReference>
<dbReference type="GO" id="GO:0046872">
    <property type="term" value="F:metal ion binding"/>
    <property type="evidence" value="ECO:0007669"/>
    <property type="project" value="UniProtKB-KW"/>
</dbReference>
<reference evidence="12" key="1">
    <citation type="journal article" date="2012" name="Proc. Natl. Acad. Sci. U.S.A.">
        <title>Genome sequence of the button mushroom Agaricus bisporus reveals mechanisms governing adaptation to a humic-rich ecological niche.</title>
        <authorList>
            <person name="Morin E."/>
            <person name="Kohler A."/>
            <person name="Baker A.R."/>
            <person name="Foulongne-Oriol M."/>
            <person name="Lombard V."/>
            <person name="Nagy L.G."/>
            <person name="Ohm R.A."/>
            <person name="Patyshakuliyeva A."/>
            <person name="Brun A."/>
            <person name="Aerts A.L."/>
            <person name="Bailey A.M."/>
            <person name="Billette C."/>
            <person name="Coutinho P.M."/>
            <person name="Deakin G."/>
            <person name="Doddapaneni H."/>
            <person name="Floudas D."/>
            <person name="Grimwood J."/>
            <person name="Hilden K."/>
            <person name="Kuees U."/>
            <person name="LaButti K.M."/>
            <person name="Lapidus A."/>
            <person name="Lindquist E.A."/>
            <person name="Lucas S.M."/>
            <person name="Murat C."/>
            <person name="Riley R.W."/>
            <person name="Salamov A.A."/>
            <person name="Schmutz J."/>
            <person name="Subramanian V."/>
            <person name="Woesten H.A.B."/>
            <person name="Xu J."/>
            <person name="Eastwood D.C."/>
            <person name="Foster G.D."/>
            <person name="Sonnenberg A.S."/>
            <person name="Cullen D."/>
            <person name="de Vries R.P."/>
            <person name="Lundell T."/>
            <person name="Hibbett D.S."/>
            <person name="Henrissat B."/>
            <person name="Burton K.S."/>
            <person name="Kerrigan R.W."/>
            <person name="Challen M.P."/>
            <person name="Grigoriev I.V."/>
            <person name="Martin F."/>
        </authorList>
    </citation>
    <scope>NUCLEOTIDE SEQUENCE [LARGE SCALE GENOMIC DNA]</scope>
    <source>
        <strain evidence="12">JB137-S8 / ATCC MYA-4627 / FGSC 10392</strain>
    </source>
</reference>
<keyword evidence="7" id="KW-0229">DNA integration</keyword>
<dbReference type="SUPFAM" id="SSF53098">
    <property type="entry name" value="Ribonuclease H-like"/>
    <property type="match status" value="1"/>
</dbReference>
<dbReference type="Gene3D" id="3.30.420.10">
    <property type="entry name" value="Ribonuclease H-like superfamily/Ribonuclease H"/>
    <property type="match status" value="1"/>
</dbReference>
<dbReference type="KEGG" id="abp:AGABI1DRAFT134888"/>
<keyword evidence="4" id="KW-0255">Endonuclease</keyword>
<dbReference type="GO" id="GO:0004519">
    <property type="term" value="F:endonuclease activity"/>
    <property type="evidence" value="ECO:0007669"/>
    <property type="project" value="UniProtKB-KW"/>
</dbReference>
<dbReference type="GO" id="GO:0006310">
    <property type="term" value="P:DNA recombination"/>
    <property type="evidence" value="ECO:0007669"/>
    <property type="project" value="UniProtKB-KW"/>
</dbReference>
<keyword evidence="9" id="KW-0808">Transferase</keyword>
<evidence type="ECO:0000256" key="2">
    <source>
        <dbReference type="ARBA" id="ARBA00022722"/>
    </source>
</evidence>
<keyword evidence="9" id="KW-0239">DNA-directed DNA polymerase</keyword>
<evidence type="ECO:0000256" key="6">
    <source>
        <dbReference type="ARBA" id="ARBA00022842"/>
    </source>
</evidence>